<accession>A0A6C0K0G8</accession>
<evidence type="ECO:0000313" key="1">
    <source>
        <dbReference type="EMBL" id="QHU11545.1"/>
    </source>
</evidence>
<dbReference type="Pfam" id="PF19168">
    <property type="entry name" value="DUF5850"/>
    <property type="match status" value="1"/>
</dbReference>
<reference evidence="1" key="1">
    <citation type="journal article" date="2020" name="Nature">
        <title>Giant virus diversity and host interactions through global metagenomics.</title>
        <authorList>
            <person name="Schulz F."/>
            <person name="Roux S."/>
            <person name="Paez-Espino D."/>
            <person name="Jungbluth S."/>
            <person name="Walsh D.A."/>
            <person name="Denef V.J."/>
            <person name="McMahon K.D."/>
            <person name="Konstantinidis K.T."/>
            <person name="Eloe-Fadrosh E.A."/>
            <person name="Kyrpides N.C."/>
            <person name="Woyke T."/>
        </authorList>
    </citation>
    <scope>NUCLEOTIDE SEQUENCE</scope>
    <source>
        <strain evidence="1">GVMAG-S-1101169-75</strain>
    </source>
</reference>
<dbReference type="EMBL" id="MN740786">
    <property type="protein sequence ID" value="QHU11545.1"/>
    <property type="molecule type" value="Genomic_DNA"/>
</dbReference>
<dbReference type="AlphaFoldDB" id="A0A6C0K0G8"/>
<protein>
    <submittedName>
        <fullName evidence="1">Uncharacterized protein</fullName>
    </submittedName>
</protein>
<organism evidence="1">
    <name type="scientific">viral metagenome</name>
    <dbReference type="NCBI Taxonomy" id="1070528"/>
    <lineage>
        <taxon>unclassified sequences</taxon>
        <taxon>metagenomes</taxon>
        <taxon>organismal metagenomes</taxon>
    </lineage>
</organism>
<proteinExistence type="predicted"/>
<sequence length="403" mass="43608">MVLLVITFVMYKAASGHPSLIENWGWTMVSMNSNVNSVRDGASKPANNQQQLFYNTNQFINTSLLNPAQTNIVSQSLNPAIGNSQVNAASARKEVKTNPALQAASLYENYQSNPTNAAGEPVAGFPVYTVPGTYQADLSPRFNSVGLNSFVKYNLPAEENLASYAKDPLTMNPPRTTSTEGYCGAGRCGMPQRAPPSSETYAPMDLANMVEKPVVREDFKSIESTTTADQNKMRQKLAEMGAKVADKLPVQPMNGGQPNDKDPIYYNADRYIFALQKSRLYGQADFIRGDIPIVPTLPNSDASSNVWFRPSVIPRTDLNAGALGVIGGTYNTTQQQLLELMARSAGGSQPVINGVTADPLNTPVNTLNNVQLARLSSISQSNQIDQKINSINPPDTVFTTAFA</sequence>
<dbReference type="InterPro" id="IPR043882">
    <property type="entry name" value="DUF5850"/>
</dbReference>
<name>A0A6C0K0G8_9ZZZZ</name>